<dbReference type="InterPro" id="IPR006428">
    <property type="entry name" value="Portal_SPP1-type"/>
</dbReference>
<evidence type="ECO:0000313" key="2">
    <source>
        <dbReference type="EMBL" id="MSU01400.1"/>
    </source>
</evidence>
<sequence length="435" mass="50644">MDNFKVTEKIILECLKELDKNAIRYQKYKDYYEGDIGVIFKDYTMQDSRSNMKIPFNFCRKFVDVETGYLLGKDINYISKSGNQEIIDTIDYHMTHWVQEHDILLRKSSEIYGIAWELNYVDRDGDFKATVLNPLNSYILEDGTVERNAIMAIYKYQKRFDDNEYIDVFVDNRIITYIVDGDSLKKIDERTHIFDRVPIISCPANSERLSGFHDIIPLVQAFSHLNSDLCNEVADHRNAYLLIENAELQEDDLARMKKAGIIQVPQGASVKWLIKDINDDFVQNELNLLEKKIYDLSDQVNFNENWASNTSGLALKNKLLNLENRIALREAIMENVIKQRLRNFFEYIKVREGKEYNYKDISVQFTRNLPTDLAGLADMVTKLKGTASDETLLAQLPFIANPTLELEKRRKEQEAEMLDLEKITDDLADKYNLGD</sequence>
<dbReference type="Proteomes" id="UP000469523">
    <property type="component" value="Unassembled WGS sequence"/>
</dbReference>
<evidence type="ECO:0000256" key="1">
    <source>
        <dbReference type="SAM" id="Coils"/>
    </source>
</evidence>
<accession>A0A6N7Y023</accession>
<dbReference type="InterPro" id="IPR021145">
    <property type="entry name" value="Portal_protein_SPP1_Gp6-like"/>
</dbReference>
<dbReference type="Pfam" id="PF05133">
    <property type="entry name" value="SPP1_portal"/>
    <property type="match status" value="1"/>
</dbReference>
<evidence type="ECO:0000313" key="3">
    <source>
        <dbReference type="Proteomes" id="UP000469523"/>
    </source>
</evidence>
<dbReference type="AlphaFoldDB" id="A0A6N7Y023"/>
<protein>
    <submittedName>
        <fullName evidence="2">Phage portal protein</fullName>
    </submittedName>
</protein>
<name>A0A6N7Y023_9FIRM</name>
<keyword evidence="3" id="KW-1185">Reference proteome</keyword>
<comment type="caution">
    <text evidence="2">The sequence shown here is derived from an EMBL/GenBank/DDBJ whole genome shotgun (WGS) entry which is preliminary data.</text>
</comment>
<proteinExistence type="predicted"/>
<dbReference type="RefSeq" id="WP_154439816.1">
    <property type="nucleotide sequence ID" value="NZ_VUNQ01000014.1"/>
</dbReference>
<organism evidence="2 3">
    <name type="scientific">Tissierella pigra</name>
    <dbReference type="NCBI Taxonomy" id="2607614"/>
    <lineage>
        <taxon>Bacteria</taxon>
        <taxon>Bacillati</taxon>
        <taxon>Bacillota</taxon>
        <taxon>Tissierellia</taxon>
        <taxon>Tissierellales</taxon>
        <taxon>Tissierellaceae</taxon>
        <taxon>Tissierella</taxon>
    </lineage>
</organism>
<gene>
    <name evidence="2" type="ORF">FYJ83_07960</name>
</gene>
<reference evidence="2 3" key="1">
    <citation type="submission" date="2019-09" db="EMBL/GenBank/DDBJ databases">
        <title>In-depth cultivation of the pig gut microbiome towards novel bacterial diversity and tailored functional studies.</title>
        <authorList>
            <person name="Wylensek D."/>
            <person name="Hitch T.C.A."/>
            <person name="Clavel T."/>
        </authorList>
    </citation>
    <scope>NUCLEOTIDE SEQUENCE [LARGE SCALE GENOMIC DNA]</scope>
    <source>
        <strain evidence="2 3">WCA3-693-APC-4?</strain>
    </source>
</reference>
<feature type="coiled-coil region" evidence="1">
    <location>
        <begin position="403"/>
        <end position="430"/>
    </location>
</feature>
<keyword evidence="1" id="KW-0175">Coiled coil</keyword>
<dbReference type="NCBIfam" id="TIGR01538">
    <property type="entry name" value="portal_SPP1"/>
    <property type="match status" value="1"/>
</dbReference>
<dbReference type="EMBL" id="VUNQ01000014">
    <property type="protein sequence ID" value="MSU01400.1"/>
    <property type="molecule type" value="Genomic_DNA"/>
</dbReference>